<dbReference type="InterPro" id="IPR002836">
    <property type="entry name" value="PDCD5-like"/>
</dbReference>
<dbReference type="InterPro" id="IPR036883">
    <property type="entry name" value="PDCD5-like_sf"/>
</dbReference>
<dbReference type="GO" id="GO:0005634">
    <property type="term" value="C:nucleus"/>
    <property type="evidence" value="ECO:0007669"/>
    <property type="project" value="TreeGrafter"/>
</dbReference>
<comment type="similarity">
    <text evidence="1">Belongs to the PDCD5 family.</text>
</comment>
<gene>
    <name evidence="3" type="ORF">BCR37DRAFT_395150</name>
</gene>
<comment type="caution">
    <text evidence="3">The sequence shown here is derived from an EMBL/GenBank/DDBJ whole genome shotgun (WGS) entry which is preliminary data.</text>
</comment>
<organism evidence="3 4">
    <name type="scientific">Protomyces lactucae-debilis</name>
    <dbReference type="NCBI Taxonomy" id="2754530"/>
    <lineage>
        <taxon>Eukaryota</taxon>
        <taxon>Fungi</taxon>
        <taxon>Dikarya</taxon>
        <taxon>Ascomycota</taxon>
        <taxon>Taphrinomycotina</taxon>
        <taxon>Taphrinomycetes</taxon>
        <taxon>Taphrinales</taxon>
        <taxon>Protomycetaceae</taxon>
        <taxon>Protomyces</taxon>
    </lineage>
</organism>
<dbReference type="RefSeq" id="XP_040722677.1">
    <property type="nucleotide sequence ID" value="XM_040871584.1"/>
</dbReference>
<dbReference type="Pfam" id="PF01984">
    <property type="entry name" value="dsDNA_bind"/>
    <property type="match status" value="1"/>
</dbReference>
<dbReference type="GO" id="GO:0003677">
    <property type="term" value="F:DNA binding"/>
    <property type="evidence" value="ECO:0007669"/>
    <property type="project" value="InterPro"/>
</dbReference>
<accession>A0A1Y2EYN5</accession>
<name>A0A1Y2EYN5_PROLT</name>
<evidence type="ECO:0000313" key="3">
    <source>
        <dbReference type="EMBL" id="ORY76597.1"/>
    </source>
</evidence>
<dbReference type="Proteomes" id="UP000193685">
    <property type="component" value="Unassembled WGS sequence"/>
</dbReference>
<reference evidence="3 4" key="1">
    <citation type="submission" date="2016-07" db="EMBL/GenBank/DDBJ databases">
        <title>Pervasive Adenine N6-methylation of Active Genes in Fungi.</title>
        <authorList>
            <consortium name="DOE Joint Genome Institute"/>
            <person name="Mondo S.J."/>
            <person name="Dannebaum R.O."/>
            <person name="Kuo R.C."/>
            <person name="Labutti K."/>
            <person name="Haridas S."/>
            <person name="Kuo A."/>
            <person name="Salamov A."/>
            <person name="Ahrendt S.R."/>
            <person name="Lipzen A."/>
            <person name="Sullivan W."/>
            <person name="Andreopoulos W.B."/>
            <person name="Clum A."/>
            <person name="Lindquist E."/>
            <person name="Daum C."/>
            <person name="Ramamoorthy G.K."/>
            <person name="Gryganskyi A."/>
            <person name="Culley D."/>
            <person name="Magnuson J.K."/>
            <person name="James T.Y."/>
            <person name="O'Malley M.A."/>
            <person name="Stajich J.E."/>
            <person name="Spatafora J.W."/>
            <person name="Visel A."/>
            <person name="Grigoriev I.V."/>
        </authorList>
    </citation>
    <scope>NUCLEOTIDE SEQUENCE [LARGE SCALE GENOMIC DNA]</scope>
    <source>
        <strain evidence="3 4">12-1054</strain>
    </source>
</reference>
<proteinExistence type="inferred from homology"/>
<evidence type="ECO:0000256" key="2">
    <source>
        <dbReference type="SAM" id="MobiDB-lite"/>
    </source>
</evidence>
<dbReference type="PANTHER" id="PTHR10840">
    <property type="entry name" value="PROGRAMMED CELL DEATH PROTEIN 5"/>
    <property type="match status" value="1"/>
</dbReference>
<dbReference type="GO" id="GO:0005829">
    <property type="term" value="C:cytosol"/>
    <property type="evidence" value="ECO:0007669"/>
    <property type="project" value="TreeGrafter"/>
</dbReference>
<evidence type="ECO:0000256" key="1">
    <source>
        <dbReference type="ARBA" id="ARBA00010490"/>
    </source>
</evidence>
<protein>
    <submittedName>
        <fullName evidence="3">PDCD5-related protein</fullName>
    </submittedName>
</protein>
<dbReference type="Gene3D" id="1.10.8.140">
    <property type="entry name" value="PDCD5-like"/>
    <property type="match status" value="1"/>
</dbReference>
<dbReference type="PANTHER" id="PTHR10840:SF0">
    <property type="entry name" value="PROGRAMMED CELL DEATH PROTEIN 5"/>
    <property type="match status" value="1"/>
</dbReference>
<dbReference type="GeneID" id="63788183"/>
<keyword evidence="4" id="KW-1185">Reference proteome</keyword>
<dbReference type="OMA" id="MQYEMQK"/>
<dbReference type="STRING" id="56484.A0A1Y2EYN5"/>
<evidence type="ECO:0000313" key="4">
    <source>
        <dbReference type="Proteomes" id="UP000193685"/>
    </source>
</evidence>
<feature type="region of interest" description="Disordered" evidence="2">
    <location>
        <begin position="81"/>
        <end position="105"/>
    </location>
</feature>
<dbReference type="PIRSF" id="PIRSF015730">
    <property type="entry name" value="TFAR19"/>
    <property type="match status" value="1"/>
</dbReference>
<dbReference type="SUPFAM" id="SSF46950">
    <property type="entry name" value="Double-stranded DNA-binding domain"/>
    <property type="match status" value="1"/>
</dbReference>
<dbReference type="AlphaFoldDB" id="A0A1Y2EYN5"/>
<sequence>MSAEEQAAQREQDANNRFNMLSQILDQQAARDRLQRIAIVKPDRAKGVEDLIIRMAQSGQVRQRITEPELVGLLEEIAGQEGARQQTKIINARRRDLDDSDDDWN</sequence>
<dbReference type="OrthoDB" id="10252486at2759"/>
<dbReference type="EMBL" id="MCFI01000022">
    <property type="protein sequence ID" value="ORY76597.1"/>
    <property type="molecule type" value="Genomic_DNA"/>
</dbReference>